<feature type="region of interest" description="Disordered" evidence="1">
    <location>
        <begin position="296"/>
        <end position="323"/>
    </location>
</feature>
<dbReference type="Proteomes" id="UP001346149">
    <property type="component" value="Unassembled WGS sequence"/>
</dbReference>
<proteinExistence type="predicted"/>
<comment type="caution">
    <text evidence="2">The sequence shown here is derived from an EMBL/GenBank/DDBJ whole genome shotgun (WGS) entry which is preliminary data.</text>
</comment>
<dbReference type="PANTHER" id="PTHR31089:SF47">
    <property type="entry name" value="DOF-TYPE DOMAIN-CONTAINING PROTEIN"/>
    <property type="match status" value="1"/>
</dbReference>
<dbReference type="EMBL" id="JAXQNO010000014">
    <property type="protein sequence ID" value="KAK4784328.1"/>
    <property type="molecule type" value="Genomic_DNA"/>
</dbReference>
<dbReference type="InterPro" id="IPR045174">
    <property type="entry name" value="Dof"/>
</dbReference>
<dbReference type="GO" id="GO:0003677">
    <property type="term" value="F:DNA binding"/>
    <property type="evidence" value="ECO:0007669"/>
    <property type="project" value="TreeGrafter"/>
</dbReference>
<feature type="region of interest" description="Disordered" evidence="1">
    <location>
        <begin position="185"/>
        <end position="215"/>
    </location>
</feature>
<dbReference type="AlphaFoldDB" id="A0AAN7LJL8"/>
<feature type="region of interest" description="Disordered" evidence="1">
    <location>
        <begin position="229"/>
        <end position="248"/>
    </location>
</feature>
<evidence type="ECO:0000313" key="3">
    <source>
        <dbReference type="Proteomes" id="UP001346149"/>
    </source>
</evidence>
<dbReference type="GO" id="GO:0003700">
    <property type="term" value="F:DNA-binding transcription factor activity"/>
    <property type="evidence" value="ECO:0007669"/>
    <property type="project" value="InterPro"/>
</dbReference>
<feature type="region of interest" description="Disordered" evidence="1">
    <location>
        <begin position="99"/>
        <end position="124"/>
    </location>
</feature>
<organism evidence="2 3">
    <name type="scientific">Trapa natans</name>
    <name type="common">Water chestnut</name>
    <dbReference type="NCBI Taxonomy" id="22666"/>
    <lineage>
        <taxon>Eukaryota</taxon>
        <taxon>Viridiplantae</taxon>
        <taxon>Streptophyta</taxon>
        <taxon>Embryophyta</taxon>
        <taxon>Tracheophyta</taxon>
        <taxon>Spermatophyta</taxon>
        <taxon>Magnoliopsida</taxon>
        <taxon>eudicotyledons</taxon>
        <taxon>Gunneridae</taxon>
        <taxon>Pentapetalae</taxon>
        <taxon>rosids</taxon>
        <taxon>malvids</taxon>
        <taxon>Myrtales</taxon>
        <taxon>Lythraceae</taxon>
        <taxon>Trapa</taxon>
    </lineage>
</organism>
<name>A0AAN7LJL8_TRANT</name>
<sequence length="511" mass="54759">MRGKRVPQTYGPPSKRHDLFPLAFVSRQPAPLGHYYIFSVIESLSLLTDSGCSLSSDFFPFPFHPGNLLSANHSPQKRKIFAHQIRGYLQVLKVCSSRSSSSTTTGRSGSRYLDGDGNEEKIGMSPQSMIPGIKLFGTKIPAPECQIPIEPGAGFHVPEESQFKVACSTVSSTSSDPCAKCKNLETGGAGKARVGPQAEESQAGKGRRKNKQFASSQYRQALMSLNGMVPPNSGLEAPHSSNHHLVSPSEFASPLGLTHTDARGSTVFKFGPEAPLSASMDNVLNLGDQHRSCVRDPVSFSENREEPSSASEPETNSSGSCDSNLNPHQQISALFFPYHQVWQNLSAATAGAYSNHFPLEQDSIQCGAPPVVAIPGICPQPAIPLQIVHAPYMGCIPLALMNGSVPPSTSSVNNISCLRSGFQMLGKHSRDGDMGAPERSDSNVLVPKTLRIDNLNEASRSPIWTALGIRPHERIADSKVNGNGCDSGEAAEIMEANPAALSRSHTFQETS</sequence>
<accession>A0AAN7LJL8</accession>
<keyword evidence="3" id="KW-1185">Reference proteome</keyword>
<feature type="compositionally biased region" description="Polar residues" evidence="1">
    <location>
        <begin position="308"/>
        <end position="323"/>
    </location>
</feature>
<reference evidence="2 3" key="1">
    <citation type="journal article" date="2023" name="Hortic Res">
        <title>Pangenome of water caltrop reveals structural variations and asymmetric subgenome divergence after allopolyploidization.</title>
        <authorList>
            <person name="Zhang X."/>
            <person name="Chen Y."/>
            <person name="Wang L."/>
            <person name="Yuan Y."/>
            <person name="Fang M."/>
            <person name="Shi L."/>
            <person name="Lu R."/>
            <person name="Comes H.P."/>
            <person name="Ma Y."/>
            <person name="Chen Y."/>
            <person name="Huang G."/>
            <person name="Zhou Y."/>
            <person name="Zheng Z."/>
            <person name="Qiu Y."/>
        </authorList>
    </citation>
    <scope>NUCLEOTIDE SEQUENCE [LARGE SCALE GENOMIC DNA]</scope>
    <source>
        <strain evidence="2">F231</strain>
    </source>
</reference>
<gene>
    <name evidence="2" type="ORF">SAY86_018696</name>
</gene>
<evidence type="ECO:0000256" key="1">
    <source>
        <dbReference type="SAM" id="MobiDB-lite"/>
    </source>
</evidence>
<evidence type="ECO:0000313" key="2">
    <source>
        <dbReference type="EMBL" id="KAK4784328.1"/>
    </source>
</evidence>
<dbReference type="PANTHER" id="PTHR31089">
    <property type="entry name" value="CYCLIC DOF FACTOR 2"/>
    <property type="match status" value="1"/>
</dbReference>
<feature type="compositionally biased region" description="Low complexity" evidence="1">
    <location>
        <begin position="99"/>
        <end position="111"/>
    </location>
</feature>
<protein>
    <submittedName>
        <fullName evidence="2">Uncharacterized protein</fullName>
    </submittedName>
</protein>